<evidence type="ECO:0000313" key="1">
    <source>
        <dbReference type="EMBL" id="KAH7965051.1"/>
    </source>
</evidence>
<gene>
    <name evidence="1" type="ORF">HPB49_003099</name>
</gene>
<name>A0ACB8DAJ4_DERSI</name>
<sequence>MRDAPLEVEQQQDDVRTKTDVSSTAIYAKTEAALQHSSEDVTNASGGETAGPEQALKPKEIEGSSGDSTSSQNEPSLTGLVHKRTTISLQVPGADKYEQSFEGKIHVRLNPPLPFQPSTQASLETVSQDSSGEATPVELTTNTATQQSLNKQGSSTERSSSKDVDASDTFAKLSEKKVLPQEVESPKSSEEHLPFKATVDTNAHFKAEASIQDPESPTTMLFGPPSDTEKEQTEDRFESLDDE</sequence>
<organism evidence="1 2">
    <name type="scientific">Dermacentor silvarum</name>
    <name type="common">Tick</name>
    <dbReference type="NCBI Taxonomy" id="543639"/>
    <lineage>
        <taxon>Eukaryota</taxon>
        <taxon>Metazoa</taxon>
        <taxon>Ecdysozoa</taxon>
        <taxon>Arthropoda</taxon>
        <taxon>Chelicerata</taxon>
        <taxon>Arachnida</taxon>
        <taxon>Acari</taxon>
        <taxon>Parasitiformes</taxon>
        <taxon>Ixodida</taxon>
        <taxon>Ixodoidea</taxon>
        <taxon>Ixodidae</taxon>
        <taxon>Rhipicephalinae</taxon>
        <taxon>Dermacentor</taxon>
    </lineage>
</organism>
<dbReference type="Proteomes" id="UP000821865">
    <property type="component" value="Chromosome 2"/>
</dbReference>
<dbReference type="EMBL" id="CM023471">
    <property type="protein sequence ID" value="KAH7965051.1"/>
    <property type="molecule type" value="Genomic_DNA"/>
</dbReference>
<comment type="caution">
    <text evidence="1">The sequence shown here is derived from an EMBL/GenBank/DDBJ whole genome shotgun (WGS) entry which is preliminary data.</text>
</comment>
<proteinExistence type="predicted"/>
<reference evidence="1" key="1">
    <citation type="submission" date="2020-05" db="EMBL/GenBank/DDBJ databases">
        <title>Large-scale comparative analyses of tick genomes elucidate their genetic diversity and vector capacities.</title>
        <authorList>
            <person name="Jia N."/>
            <person name="Wang J."/>
            <person name="Shi W."/>
            <person name="Du L."/>
            <person name="Sun Y."/>
            <person name="Zhan W."/>
            <person name="Jiang J."/>
            <person name="Wang Q."/>
            <person name="Zhang B."/>
            <person name="Ji P."/>
            <person name="Sakyi L.B."/>
            <person name="Cui X."/>
            <person name="Yuan T."/>
            <person name="Jiang B."/>
            <person name="Yang W."/>
            <person name="Lam T.T.-Y."/>
            <person name="Chang Q."/>
            <person name="Ding S."/>
            <person name="Wang X."/>
            <person name="Zhu J."/>
            <person name="Ruan X."/>
            <person name="Zhao L."/>
            <person name="Wei J."/>
            <person name="Que T."/>
            <person name="Du C."/>
            <person name="Cheng J."/>
            <person name="Dai P."/>
            <person name="Han X."/>
            <person name="Huang E."/>
            <person name="Gao Y."/>
            <person name="Liu J."/>
            <person name="Shao H."/>
            <person name="Ye R."/>
            <person name="Li L."/>
            <person name="Wei W."/>
            <person name="Wang X."/>
            <person name="Wang C."/>
            <person name="Yang T."/>
            <person name="Huo Q."/>
            <person name="Li W."/>
            <person name="Guo W."/>
            <person name="Chen H."/>
            <person name="Zhou L."/>
            <person name="Ni X."/>
            <person name="Tian J."/>
            <person name="Zhou Y."/>
            <person name="Sheng Y."/>
            <person name="Liu T."/>
            <person name="Pan Y."/>
            <person name="Xia L."/>
            <person name="Li J."/>
            <person name="Zhao F."/>
            <person name="Cao W."/>
        </authorList>
    </citation>
    <scope>NUCLEOTIDE SEQUENCE</scope>
    <source>
        <strain evidence="1">Dsil-2018</strain>
    </source>
</reference>
<accession>A0ACB8DAJ4</accession>
<protein>
    <submittedName>
        <fullName evidence="1">Uncharacterized protein</fullName>
    </submittedName>
</protein>
<keyword evidence="2" id="KW-1185">Reference proteome</keyword>
<evidence type="ECO:0000313" key="2">
    <source>
        <dbReference type="Proteomes" id="UP000821865"/>
    </source>
</evidence>